<evidence type="ECO:0000259" key="4">
    <source>
        <dbReference type="Pfam" id="PF00512"/>
    </source>
</evidence>
<evidence type="ECO:0000256" key="3">
    <source>
        <dbReference type="SAM" id="MobiDB-lite"/>
    </source>
</evidence>
<comment type="catalytic activity">
    <reaction evidence="1">
        <text>ATP + protein L-histidine = ADP + protein N-phospho-L-histidine.</text>
        <dbReference type="EC" id="2.7.13.3"/>
    </reaction>
</comment>
<keyword evidence="5" id="KW-0418">Kinase</keyword>
<dbReference type="Pfam" id="PF00512">
    <property type="entry name" value="HisKA"/>
    <property type="match status" value="1"/>
</dbReference>
<proteinExistence type="predicted"/>
<evidence type="ECO:0000313" key="5">
    <source>
        <dbReference type="EMBL" id="MET1755920.1"/>
    </source>
</evidence>
<evidence type="ECO:0000256" key="1">
    <source>
        <dbReference type="ARBA" id="ARBA00000085"/>
    </source>
</evidence>
<feature type="region of interest" description="Disordered" evidence="3">
    <location>
        <begin position="82"/>
        <end position="117"/>
    </location>
</feature>
<dbReference type="Proteomes" id="UP001548713">
    <property type="component" value="Unassembled WGS sequence"/>
</dbReference>
<dbReference type="SUPFAM" id="SSF47384">
    <property type="entry name" value="Homodimeric domain of signal transducing histidine kinase"/>
    <property type="match status" value="1"/>
</dbReference>
<dbReference type="EMBL" id="JBEWLY010000014">
    <property type="protein sequence ID" value="MET1755920.1"/>
    <property type="molecule type" value="Genomic_DNA"/>
</dbReference>
<organism evidence="5 6">
    <name type="scientific">Novosphingobium kalidii</name>
    <dbReference type="NCBI Taxonomy" id="3230299"/>
    <lineage>
        <taxon>Bacteria</taxon>
        <taxon>Pseudomonadati</taxon>
        <taxon>Pseudomonadota</taxon>
        <taxon>Alphaproteobacteria</taxon>
        <taxon>Sphingomonadales</taxon>
        <taxon>Sphingomonadaceae</taxon>
        <taxon>Novosphingobium</taxon>
    </lineage>
</organism>
<evidence type="ECO:0000313" key="6">
    <source>
        <dbReference type="Proteomes" id="UP001548713"/>
    </source>
</evidence>
<comment type="caution">
    <text evidence="5">The sequence shown here is derived from an EMBL/GenBank/DDBJ whole genome shotgun (WGS) entry which is preliminary data.</text>
</comment>
<accession>A0ABV2D250</accession>
<dbReference type="EC" id="2.7.13.3" evidence="2"/>
<dbReference type="Gene3D" id="1.10.287.130">
    <property type="match status" value="1"/>
</dbReference>
<gene>
    <name evidence="5" type="ORF">ABVV53_10670</name>
</gene>
<reference evidence="5 6" key="1">
    <citation type="submission" date="2024-07" db="EMBL/GenBank/DDBJ databases">
        <title>Novosphingobium kalidii RD2P27.</title>
        <authorList>
            <person name="Sun J.-Q."/>
        </authorList>
    </citation>
    <scope>NUCLEOTIDE SEQUENCE [LARGE SCALE GENOMIC DNA]</scope>
    <source>
        <strain evidence="5 6">RD2P27</strain>
    </source>
</reference>
<dbReference type="InterPro" id="IPR036097">
    <property type="entry name" value="HisK_dim/P_sf"/>
</dbReference>
<keyword evidence="6" id="KW-1185">Reference proteome</keyword>
<keyword evidence="5" id="KW-0808">Transferase</keyword>
<protein>
    <recommendedName>
        <fullName evidence="2">histidine kinase</fullName>
        <ecNumber evidence="2">2.7.13.3</ecNumber>
    </recommendedName>
</protein>
<name>A0ABV2D250_9SPHN</name>
<dbReference type="InterPro" id="IPR003661">
    <property type="entry name" value="HisK_dim/P_dom"/>
</dbReference>
<feature type="domain" description="Signal transduction histidine kinase dimerisation/phosphoacceptor" evidence="4">
    <location>
        <begin position="8"/>
        <end position="68"/>
    </location>
</feature>
<dbReference type="RefSeq" id="WP_353984418.1">
    <property type="nucleotide sequence ID" value="NZ_JBEWLY010000014.1"/>
</dbReference>
<evidence type="ECO:0000256" key="2">
    <source>
        <dbReference type="ARBA" id="ARBA00012438"/>
    </source>
</evidence>
<sequence>MEEVGPLTGGLAHDFNNLLAGVSGSLDLMDTRIAQGRLTEVDKYMAAAQGATKRTAALTHRLLAFSRCETLDPPDYRCKFTGKRDGGTHSENSGSEHRCRHQVRARPLVSSRRCKSA</sequence>
<dbReference type="GO" id="GO:0016301">
    <property type="term" value="F:kinase activity"/>
    <property type="evidence" value="ECO:0007669"/>
    <property type="project" value="UniProtKB-KW"/>
</dbReference>